<dbReference type="Proteomes" id="UP001501102">
    <property type="component" value="Unassembled WGS sequence"/>
</dbReference>
<dbReference type="InterPro" id="IPR050963">
    <property type="entry name" value="Sirohydro_Cobaltochel/CbiX"/>
</dbReference>
<keyword evidence="5" id="KW-1185">Reference proteome</keyword>
<organism evidence="4 5">
    <name type="scientific">Streptomyces thioluteus</name>
    <dbReference type="NCBI Taxonomy" id="66431"/>
    <lineage>
        <taxon>Bacteria</taxon>
        <taxon>Bacillati</taxon>
        <taxon>Actinomycetota</taxon>
        <taxon>Actinomycetes</taxon>
        <taxon>Kitasatosporales</taxon>
        <taxon>Streptomycetaceae</taxon>
        <taxon>Streptomyces</taxon>
    </lineage>
</organism>
<protein>
    <submittedName>
        <fullName evidence="4">Sirohydrochlorin chelatase</fullName>
    </submittedName>
</protein>
<evidence type="ECO:0000313" key="5">
    <source>
        <dbReference type="Proteomes" id="UP001501102"/>
    </source>
</evidence>
<dbReference type="Gene3D" id="3.40.50.1400">
    <property type="match status" value="2"/>
</dbReference>
<accession>A0ABN3WHJ2</accession>
<keyword evidence="2" id="KW-0456">Lyase</keyword>
<dbReference type="PANTHER" id="PTHR33542:SF5">
    <property type="entry name" value="FERROCHELATASE CHE1"/>
    <property type="match status" value="1"/>
</dbReference>
<sequence>MTLVLVAHGSRDPRHAATVAALRAGVAARRPDVRVESGFLDFCTPSVPEVLARLAADGVRSAVAVPLLLTRAFHAQTDIPEVLLSSCPPSLTVRQAAVLGPSPLLVTALERRLAEAGVRDRSRTGVVLAAAGTSDPRGLAVVEDVARRWQHTGWRAVRCAYASASGPRTEEAVRALRASGCERVAVARYVLAPGRLPDRIAAGAREAGADAVTDVLGAGREVVSVVLRRYEEALELSSPRSAPSPPDAHRCRCEHRAPQRSTPG</sequence>
<gene>
    <name evidence="4" type="ORF">GCM10020221_07840</name>
</gene>
<evidence type="ECO:0000313" key="4">
    <source>
        <dbReference type="EMBL" id="GAA2914592.1"/>
    </source>
</evidence>
<dbReference type="SUPFAM" id="SSF53800">
    <property type="entry name" value="Chelatase"/>
    <property type="match status" value="1"/>
</dbReference>
<dbReference type="InterPro" id="IPR002762">
    <property type="entry name" value="CbiX-like"/>
</dbReference>
<dbReference type="RefSeq" id="WP_344960910.1">
    <property type="nucleotide sequence ID" value="NZ_BAAAXZ010000031.1"/>
</dbReference>
<dbReference type="PANTHER" id="PTHR33542">
    <property type="entry name" value="SIROHYDROCHLORIN FERROCHELATASE, CHLOROPLASTIC"/>
    <property type="match status" value="1"/>
</dbReference>
<keyword evidence="1" id="KW-0479">Metal-binding</keyword>
<dbReference type="Pfam" id="PF01903">
    <property type="entry name" value="CbiX"/>
    <property type="match status" value="2"/>
</dbReference>
<feature type="region of interest" description="Disordered" evidence="3">
    <location>
        <begin position="236"/>
        <end position="264"/>
    </location>
</feature>
<dbReference type="CDD" id="cd03416">
    <property type="entry name" value="CbiX_SirB_N"/>
    <property type="match status" value="1"/>
</dbReference>
<reference evidence="4 5" key="1">
    <citation type="journal article" date="2019" name="Int. J. Syst. Evol. Microbiol.">
        <title>The Global Catalogue of Microorganisms (GCM) 10K type strain sequencing project: providing services to taxonomists for standard genome sequencing and annotation.</title>
        <authorList>
            <consortium name="The Broad Institute Genomics Platform"/>
            <consortium name="The Broad Institute Genome Sequencing Center for Infectious Disease"/>
            <person name="Wu L."/>
            <person name="Ma J."/>
        </authorList>
    </citation>
    <scope>NUCLEOTIDE SEQUENCE [LARGE SCALE GENOMIC DNA]</scope>
    <source>
        <strain evidence="4 5">JCM 4087</strain>
    </source>
</reference>
<name>A0ABN3WHJ2_STRTU</name>
<dbReference type="EMBL" id="BAAAXZ010000031">
    <property type="protein sequence ID" value="GAA2914592.1"/>
    <property type="molecule type" value="Genomic_DNA"/>
</dbReference>
<proteinExistence type="predicted"/>
<evidence type="ECO:0000256" key="2">
    <source>
        <dbReference type="ARBA" id="ARBA00023239"/>
    </source>
</evidence>
<feature type="compositionally biased region" description="Basic and acidic residues" evidence="3">
    <location>
        <begin position="247"/>
        <end position="257"/>
    </location>
</feature>
<comment type="caution">
    <text evidence="4">The sequence shown here is derived from an EMBL/GenBank/DDBJ whole genome shotgun (WGS) entry which is preliminary data.</text>
</comment>
<evidence type="ECO:0000256" key="3">
    <source>
        <dbReference type="SAM" id="MobiDB-lite"/>
    </source>
</evidence>
<evidence type="ECO:0000256" key="1">
    <source>
        <dbReference type="ARBA" id="ARBA00022723"/>
    </source>
</evidence>
<dbReference type="CDD" id="cd03414">
    <property type="entry name" value="CbiX_SirB_C"/>
    <property type="match status" value="1"/>
</dbReference>